<proteinExistence type="predicted"/>
<dbReference type="InterPro" id="IPR002859">
    <property type="entry name" value="PKD/REJ-like"/>
</dbReference>
<protein>
    <recommendedName>
        <fullName evidence="1">PKD/REJ-like domain-containing protein</fullName>
    </recommendedName>
</protein>
<feature type="domain" description="PKD/REJ-like" evidence="1">
    <location>
        <begin position="64"/>
        <end position="419"/>
    </location>
</feature>
<evidence type="ECO:0000313" key="2">
    <source>
        <dbReference type="EMBL" id="KAK3581531.1"/>
    </source>
</evidence>
<dbReference type="EMBL" id="JAEAOA010001897">
    <property type="protein sequence ID" value="KAK3581531.1"/>
    <property type="molecule type" value="Genomic_DNA"/>
</dbReference>
<dbReference type="Proteomes" id="UP001195483">
    <property type="component" value="Unassembled WGS sequence"/>
</dbReference>
<accession>A0AAE0RXQ7</accession>
<evidence type="ECO:0000259" key="1">
    <source>
        <dbReference type="Pfam" id="PF02010"/>
    </source>
</evidence>
<evidence type="ECO:0000313" key="3">
    <source>
        <dbReference type="Proteomes" id="UP001195483"/>
    </source>
</evidence>
<keyword evidence="3" id="KW-1185">Reference proteome</keyword>
<dbReference type="InterPro" id="IPR013783">
    <property type="entry name" value="Ig-like_fold"/>
</dbReference>
<name>A0AAE0RXQ7_9BIVA</name>
<dbReference type="AlphaFoldDB" id="A0AAE0RXQ7"/>
<gene>
    <name evidence="2" type="ORF">CHS0354_031873</name>
</gene>
<reference evidence="2" key="3">
    <citation type="submission" date="2023-05" db="EMBL/GenBank/DDBJ databases">
        <authorList>
            <person name="Smith C.H."/>
        </authorList>
    </citation>
    <scope>NUCLEOTIDE SEQUENCE</scope>
    <source>
        <strain evidence="2">CHS0354</strain>
        <tissue evidence="2">Mantle</tissue>
    </source>
</reference>
<reference evidence="2" key="2">
    <citation type="journal article" date="2021" name="Genome Biol. Evol.">
        <title>Developing a high-quality reference genome for a parasitic bivalve with doubly uniparental inheritance (Bivalvia: Unionida).</title>
        <authorList>
            <person name="Smith C.H."/>
        </authorList>
    </citation>
    <scope>NUCLEOTIDE SEQUENCE</scope>
    <source>
        <strain evidence="2">CHS0354</strain>
        <tissue evidence="2">Mantle</tissue>
    </source>
</reference>
<dbReference type="Pfam" id="PF02010">
    <property type="entry name" value="REJ"/>
    <property type="match status" value="1"/>
</dbReference>
<comment type="caution">
    <text evidence="2">The sequence shown here is derived from an EMBL/GenBank/DDBJ whole genome shotgun (WGS) entry which is preliminary data.</text>
</comment>
<sequence length="486" mass="53279">MQPKACGDEWNTWMKPSVGVGEWDTWIKPRVGGDEWDTWMQPKACGDEWNTWMKPRVGGGGKTVTLAVSVTLNTFEPITSTVVAKVVCRKPVPVITGGSEVEVGVGSGQIIIDGSRTFDPENAEVTYKWECLQGPASSSEEPANNCISHLPSESINITFPTDREKSKANLTFDAARFSAGRKYKFILTATSVKGGTTFNDTISIMYTAVDGNMPLVEILTTKRKFRSDVVIIIEARLRSSVQVVTEWSFVEDTGYDTKNITAVGKQTISPGRVTNTYISQLEISKDTLSAGAKYKVKLRVSHVSNSSIFIETCTEIAVYEDITGCTINARDYAEYDMTAIEFLGCATDSEGYPLTYTLQLSSQILATTSDTILKIPGPPLKDRTLTNATFTVIVRNSVGQVKTFESQEVKVTKKSKEVAALAAESLIAEAESTGDIVAALTHLNNKITSLQTTEMKDVKKALTFIKDIRENQLSPMNASKFHLCNF</sequence>
<dbReference type="Gene3D" id="2.60.40.10">
    <property type="entry name" value="Immunoglobulins"/>
    <property type="match status" value="1"/>
</dbReference>
<reference evidence="2" key="1">
    <citation type="journal article" date="2021" name="Genome Biol. Evol.">
        <title>A High-Quality Reference Genome for a Parasitic Bivalve with Doubly Uniparental Inheritance (Bivalvia: Unionida).</title>
        <authorList>
            <person name="Smith C.H."/>
        </authorList>
    </citation>
    <scope>NUCLEOTIDE SEQUENCE</scope>
    <source>
        <strain evidence="2">CHS0354</strain>
    </source>
</reference>
<organism evidence="2 3">
    <name type="scientific">Potamilus streckersoni</name>
    <dbReference type="NCBI Taxonomy" id="2493646"/>
    <lineage>
        <taxon>Eukaryota</taxon>
        <taxon>Metazoa</taxon>
        <taxon>Spiralia</taxon>
        <taxon>Lophotrochozoa</taxon>
        <taxon>Mollusca</taxon>
        <taxon>Bivalvia</taxon>
        <taxon>Autobranchia</taxon>
        <taxon>Heteroconchia</taxon>
        <taxon>Palaeoheterodonta</taxon>
        <taxon>Unionida</taxon>
        <taxon>Unionoidea</taxon>
        <taxon>Unionidae</taxon>
        <taxon>Ambleminae</taxon>
        <taxon>Lampsilini</taxon>
        <taxon>Potamilus</taxon>
    </lineage>
</organism>